<comment type="caution">
    <text evidence="1">The sequence shown here is derived from an EMBL/GenBank/DDBJ whole genome shotgun (WGS) entry which is preliminary data.</text>
</comment>
<dbReference type="EMBL" id="PYGE01000014">
    <property type="protein sequence ID" value="PSL01386.1"/>
    <property type="molecule type" value="Genomic_DNA"/>
</dbReference>
<organism evidence="1 2">
    <name type="scientific">Haloactinopolyspora alba</name>
    <dbReference type="NCBI Taxonomy" id="648780"/>
    <lineage>
        <taxon>Bacteria</taxon>
        <taxon>Bacillati</taxon>
        <taxon>Actinomycetota</taxon>
        <taxon>Actinomycetes</taxon>
        <taxon>Jiangellales</taxon>
        <taxon>Jiangellaceae</taxon>
        <taxon>Haloactinopolyspora</taxon>
    </lineage>
</organism>
<proteinExistence type="predicted"/>
<dbReference type="AlphaFoldDB" id="A0A2P8DVZ2"/>
<accession>A0A2P8DVZ2</accession>
<sequence length="66" mass="7223">MPLRVMPSPYVLPRAVHGHIISDEIRQLSDLPCLEDTKVAPDDVDVSLDSGFSRGRHAGTLSRRAA</sequence>
<reference evidence="1 2" key="1">
    <citation type="submission" date="2018-03" db="EMBL/GenBank/DDBJ databases">
        <title>Genomic Encyclopedia of Archaeal and Bacterial Type Strains, Phase II (KMG-II): from individual species to whole genera.</title>
        <authorList>
            <person name="Goeker M."/>
        </authorList>
    </citation>
    <scope>NUCLEOTIDE SEQUENCE [LARGE SCALE GENOMIC DNA]</scope>
    <source>
        <strain evidence="1 2">DSM 45211</strain>
    </source>
</reference>
<evidence type="ECO:0000313" key="2">
    <source>
        <dbReference type="Proteomes" id="UP000243528"/>
    </source>
</evidence>
<keyword evidence="2" id="KW-1185">Reference proteome</keyword>
<protein>
    <submittedName>
        <fullName evidence="1">Uncharacterized protein</fullName>
    </submittedName>
</protein>
<name>A0A2P8DVZ2_9ACTN</name>
<dbReference type="Proteomes" id="UP000243528">
    <property type="component" value="Unassembled WGS sequence"/>
</dbReference>
<evidence type="ECO:0000313" key="1">
    <source>
        <dbReference type="EMBL" id="PSL01386.1"/>
    </source>
</evidence>
<gene>
    <name evidence="1" type="ORF">CLV30_114116</name>
</gene>